<dbReference type="EMBL" id="LR593886">
    <property type="protein sequence ID" value="VTR96216.1"/>
    <property type="molecule type" value="Genomic_DNA"/>
</dbReference>
<feature type="region of interest" description="Disordered" evidence="1">
    <location>
        <begin position="365"/>
        <end position="393"/>
    </location>
</feature>
<keyword evidence="2" id="KW-0812">Transmembrane</keyword>
<organism evidence="4 5">
    <name type="scientific">Gemmata massiliana</name>
    <dbReference type="NCBI Taxonomy" id="1210884"/>
    <lineage>
        <taxon>Bacteria</taxon>
        <taxon>Pseudomonadati</taxon>
        <taxon>Planctomycetota</taxon>
        <taxon>Planctomycetia</taxon>
        <taxon>Gemmatales</taxon>
        <taxon>Gemmataceae</taxon>
        <taxon>Gemmata</taxon>
    </lineage>
</organism>
<feature type="transmembrane region" description="Helical" evidence="2">
    <location>
        <begin position="189"/>
        <end position="213"/>
    </location>
</feature>
<dbReference type="InterPro" id="IPR025711">
    <property type="entry name" value="PepSY"/>
</dbReference>
<dbReference type="InterPro" id="IPR005625">
    <property type="entry name" value="PepSY-ass_TM"/>
</dbReference>
<keyword evidence="2" id="KW-1133">Transmembrane helix</keyword>
<dbReference type="AlphaFoldDB" id="A0A6P2D6Y1"/>
<dbReference type="Pfam" id="PF03929">
    <property type="entry name" value="PepSY_TM"/>
    <property type="match status" value="1"/>
</dbReference>
<name>A0A6P2D6Y1_9BACT</name>
<protein>
    <recommendedName>
        <fullName evidence="3">PepSY domain-containing protein</fullName>
    </recommendedName>
</protein>
<accession>A0A6P2D6Y1</accession>
<feature type="transmembrane region" description="Helical" evidence="2">
    <location>
        <begin position="338"/>
        <end position="358"/>
    </location>
</feature>
<feature type="compositionally biased region" description="Low complexity" evidence="1">
    <location>
        <begin position="371"/>
        <end position="393"/>
    </location>
</feature>
<dbReference type="Gene3D" id="3.10.450.40">
    <property type="match status" value="1"/>
</dbReference>
<dbReference type="Proteomes" id="UP000464178">
    <property type="component" value="Chromosome"/>
</dbReference>
<evidence type="ECO:0000256" key="2">
    <source>
        <dbReference type="SAM" id="Phobius"/>
    </source>
</evidence>
<gene>
    <name evidence="4" type="ORF">SOIL9_14980</name>
</gene>
<dbReference type="RefSeq" id="WP_197909613.1">
    <property type="nucleotide sequence ID" value="NZ_LR593886.1"/>
</dbReference>
<reference evidence="4 5" key="1">
    <citation type="submission" date="2019-05" db="EMBL/GenBank/DDBJ databases">
        <authorList>
            <consortium name="Science for Life Laboratories"/>
        </authorList>
    </citation>
    <scope>NUCLEOTIDE SEQUENCE [LARGE SCALE GENOMIC DNA]</scope>
    <source>
        <strain evidence="4">Soil9</strain>
    </source>
</reference>
<evidence type="ECO:0000313" key="5">
    <source>
        <dbReference type="Proteomes" id="UP000464178"/>
    </source>
</evidence>
<feature type="domain" description="PepSY" evidence="3">
    <location>
        <begin position="245"/>
        <end position="305"/>
    </location>
</feature>
<feature type="transmembrane region" description="Helical" evidence="2">
    <location>
        <begin position="12"/>
        <end position="36"/>
    </location>
</feature>
<evidence type="ECO:0000256" key="1">
    <source>
        <dbReference type="SAM" id="MobiDB-lite"/>
    </source>
</evidence>
<proteinExistence type="predicted"/>
<keyword evidence="2" id="KW-0472">Membrane</keyword>
<feature type="transmembrane region" description="Helical" evidence="2">
    <location>
        <begin position="146"/>
        <end position="168"/>
    </location>
</feature>
<evidence type="ECO:0000259" key="3">
    <source>
        <dbReference type="Pfam" id="PF03413"/>
    </source>
</evidence>
<dbReference type="PANTHER" id="PTHR34219">
    <property type="entry name" value="IRON-REGULATED INNER MEMBRANE PROTEIN-RELATED"/>
    <property type="match status" value="1"/>
</dbReference>
<dbReference type="Pfam" id="PF03413">
    <property type="entry name" value="PepSY"/>
    <property type="match status" value="1"/>
</dbReference>
<dbReference type="KEGG" id="gms:SOIL9_14980"/>
<evidence type="ECO:0000313" key="4">
    <source>
        <dbReference type="EMBL" id="VTR96216.1"/>
    </source>
</evidence>
<sequence>MAVKLRKVWVAVHLWIGLLIGPLFVLIGLTGSLLVFDHALDEQLNPGLLLTEGSGTRRPVADVIAAAERSHPEGGTAAAVSRPRVENGVWTVWFPGGTADAPVFTQVLVDPYTTEVRGRRAWGEYTMSIAYKLHFQLLTGRTGQTVVGVGGFLLAASVCSGVLLWWPLWRASWRAAFAVRSGRRRVYDLHKLIGIASAAFLLVIAFTGIYMTFPETSKSVVTAIATPTEEPKDLKSTTSSTAQSITPDRAVEIAKEQIPGAEFDHLHPPQGTDGVYEVALRQPGEPTRSFGRTQVWIDARTGEVLVVRNPHDGTAADAFMAWQFPLHNGEAFGLVGRWVVFAAGLAPAALYVTGFLLWRRKRRSQREHPAEATTSPSPPADTTATAALSGTSA</sequence>
<keyword evidence="5" id="KW-1185">Reference proteome</keyword>